<gene>
    <name evidence="1" type="ORF">PoB_007500200</name>
</gene>
<dbReference type="EMBL" id="BLXT01008409">
    <property type="protein sequence ID" value="GFO48497.1"/>
    <property type="molecule type" value="Genomic_DNA"/>
</dbReference>
<reference evidence="1 2" key="1">
    <citation type="journal article" date="2021" name="Elife">
        <title>Chloroplast acquisition without the gene transfer in kleptoplastic sea slugs, Plakobranchus ocellatus.</title>
        <authorList>
            <person name="Maeda T."/>
            <person name="Takahashi S."/>
            <person name="Yoshida T."/>
            <person name="Shimamura S."/>
            <person name="Takaki Y."/>
            <person name="Nagai Y."/>
            <person name="Toyoda A."/>
            <person name="Suzuki Y."/>
            <person name="Arimoto A."/>
            <person name="Ishii H."/>
            <person name="Satoh N."/>
            <person name="Nishiyama T."/>
            <person name="Hasebe M."/>
            <person name="Maruyama T."/>
            <person name="Minagawa J."/>
            <person name="Obokata J."/>
            <person name="Shigenobu S."/>
        </authorList>
    </citation>
    <scope>NUCLEOTIDE SEQUENCE [LARGE SCALE GENOMIC DNA]</scope>
</reference>
<evidence type="ECO:0000313" key="2">
    <source>
        <dbReference type="Proteomes" id="UP000735302"/>
    </source>
</evidence>
<protein>
    <submittedName>
        <fullName evidence="1">Uncharacterized protein</fullName>
    </submittedName>
</protein>
<dbReference type="AlphaFoldDB" id="A0AAV4DW20"/>
<proteinExistence type="predicted"/>
<sequence>MFGSVHEGRRYTVASESALRSAWTLLSRFRALPPAPWPEGGPKSLRSPCCRLAIYKNQFGHETTKALYALRNCCSSPRARGAETGHN</sequence>
<accession>A0AAV4DW20</accession>
<evidence type="ECO:0000313" key="1">
    <source>
        <dbReference type="EMBL" id="GFO48497.1"/>
    </source>
</evidence>
<comment type="caution">
    <text evidence="1">The sequence shown here is derived from an EMBL/GenBank/DDBJ whole genome shotgun (WGS) entry which is preliminary data.</text>
</comment>
<organism evidence="1 2">
    <name type="scientific">Plakobranchus ocellatus</name>
    <dbReference type="NCBI Taxonomy" id="259542"/>
    <lineage>
        <taxon>Eukaryota</taxon>
        <taxon>Metazoa</taxon>
        <taxon>Spiralia</taxon>
        <taxon>Lophotrochozoa</taxon>
        <taxon>Mollusca</taxon>
        <taxon>Gastropoda</taxon>
        <taxon>Heterobranchia</taxon>
        <taxon>Euthyneura</taxon>
        <taxon>Panpulmonata</taxon>
        <taxon>Sacoglossa</taxon>
        <taxon>Placobranchoidea</taxon>
        <taxon>Plakobranchidae</taxon>
        <taxon>Plakobranchus</taxon>
    </lineage>
</organism>
<keyword evidence="2" id="KW-1185">Reference proteome</keyword>
<name>A0AAV4DW20_9GAST</name>
<dbReference type="Proteomes" id="UP000735302">
    <property type="component" value="Unassembled WGS sequence"/>
</dbReference>